<evidence type="ECO:0000313" key="3">
    <source>
        <dbReference type="EMBL" id="KAF6796419.1"/>
    </source>
</evidence>
<keyword evidence="2" id="KW-0812">Transmembrane</keyword>
<accession>A0A8H6MLN4</accession>
<sequence length="275" mass="30018">MERPHRPPPLTIPPPPRPRTRVRRPRRHNHRQVRQFRRWLLRAQIANDVAHGAAACILLWIMSWFLYNVPFPLSYRTGPAAVAIIAALSADVLLDARSIVHAHDPFPGWALLLRLLIGAGLIAVFWVYIALGDVFAPGFSYWGMSDTYGRVLAYMFLWGVGLWDLLFVALCRHWLGKELRRYRTAVAEMLARRRDPGPSAHRLDSGPGAGEGGFAAPGADVEAAGPVTEENVVALPARMGVRRAVKSSSVSASVASTSTSASGSASPPLAVVRPA</sequence>
<evidence type="ECO:0000256" key="2">
    <source>
        <dbReference type="SAM" id="Phobius"/>
    </source>
</evidence>
<feature type="transmembrane region" description="Helical" evidence="2">
    <location>
        <begin position="73"/>
        <end position="94"/>
    </location>
</feature>
<evidence type="ECO:0000313" key="4">
    <source>
        <dbReference type="Proteomes" id="UP000652219"/>
    </source>
</evidence>
<protein>
    <submittedName>
        <fullName evidence="3">Uncharacterized protein</fullName>
    </submittedName>
</protein>
<feature type="compositionally biased region" description="Pro residues" evidence="1">
    <location>
        <begin position="7"/>
        <end position="17"/>
    </location>
</feature>
<proteinExistence type="predicted"/>
<feature type="region of interest" description="Disordered" evidence="1">
    <location>
        <begin position="1"/>
        <end position="30"/>
    </location>
</feature>
<feature type="transmembrane region" description="Helical" evidence="2">
    <location>
        <begin position="45"/>
        <end position="67"/>
    </location>
</feature>
<dbReference type="AlphaFoldDB" id="A0A8H6MLN4"/>
<dbReference type="Proteomes" id="UP000652219">
    <property type="component" value="Unassembled WGS sequence"/>
</dbReference>
<comment type="caution">
    <text evidence="3">The sequence shown here is derived from an EMBL/GenBank/DDBJ whole genome shotgun (WGS) entry which is preliminary data.</text>
</comment>
<feature type="transmembrane region" description="Helical" evidence="2">
    <location>
        <begin position="151"/>
        <end position="175"/>
    </location>
</feature>
<gene>
    <name evidence="3" type="ORF">CSOJ01_13201</name>
</gene>
<reference evidence="3 4" key="1">
    <citation type="journal article" date="2020" name="Phytopathology">
        <title>Genome Sequence Resources of Colletotrichum truncatum, C. plurivorum, C. musicola, and C. sojae: Four Species Pathogenic to Soybean (Glycine max).</title>
        <authorList>
            <person name="Rogerio F."/>
            <person name="Boufleur T.R."/>
            <person name="Ciampi-Guillardi M."/>
            <person name="Sukno S.A."/>
            <person name="Thon M.R."/>
            <person name="Massola Junior N.S."/>
            <person name="Baroncelli R."/>
        </authorList>
    </citation>
    <scope>NUCLEOTIDE SEQUENCE [LARGE SCALE GENOMIC DNA]</scope>
    <source>
        <strain evidence="3 4">LFN0009</strain>
    </source>
</reference>
<name>A0A8H6MLN4_9PEZI</name>
<feature type="compositionally biased region" description="Basic residues" evidence="1">
    <location>
        <begin position="18"/>
        <end position="30"/>
    </location>
</feature>
<feature type="transmembrane region" description="Helical" evidence="2">
    <location>
        <begin position="106"/>
        <end position="131"/>
    </location>
</feature>
<feature type="region of interest" description="Disordered" evidence="1">
    <location>
        <begin position="252"/>
        <end position="275"/>
    </location>
</feature>
<dbReference type="EMBL" id="WIGN01000371">
    <property type="protein sequence ID" value="KAF6796419.1"/>
    <property type="molecule type" value="Genomic_DNA"/>
</dbReference>
<organism evidence="3 4">
    <name type="scientific">Colletotrichum sojae</name>
    <dbReference type="NCBI Taxonomy" id="2175907"/>
    <lineage>
        <taxon>Eukaryota</taxon>
        <taxon>Fungi</taxon>
        <taxon>Dikarya</taxon>
        <taxon>Ascomycota</taxon>
        <taxon>Pezizomycotina</taxon>
        <taxon>Sordariomycetes</taxon>
        <taxon>Hypocreomycetidae</taxon>
        <taxon>Glomerellales</taxon>
        <taxon>Glomerellaceae</taxon>
        <taxon>Colletotrichum</taxon>
        <taxon>Colletotrichum orchidearum species complex</taxon>
    </lineage>
</organism>
<keyword evidence="2" id="KW-0472">Membrane</keyword>
<evidence type="ECO:0000256" key="1">
    <source>
        <dbReference type="SAM" id="MobiDB-lite"/>
    </source>
</evidence>
<keyword evidence="4" id="KW-1185">Reference proteome</keyword>
<keyword evidence="2" id="KW-1133">Transmembrane helix</keyword>